<comment type="caution">
    <text evidence="3">The sequence shown here is derived from an EMBL/GenBank/DDBJ whole genome shotgun (WGS) entry which is preliminary data.</text>
</comment>
<organism evidence="3 4">
    <name type="scientific">Azospirillum argentinense</name>
    <dbReference type="NCBI Taxonomy" id="2970906"/>
    <lineage>
        <taxon>Bacteria</taxon>
        <taxon>Pseudomonadati</taxon>
        <taxon>Pseudomonadota</taxon>
        <taxon>Alphaproteobacteria</taxon>
        <taxon>Rhodospirillales</taxon>
        <taxon>Azospirillaceae</taxon>
        <taxon>Azospirillum</taxon>
    </lineage>
</organism>
<gene>
    <name evidence="3" type="ORF">FH063_002486</name>
</gene>
<dbReference type="RefSeq" id="WP_149651011.1">
    <property type="nucleotide sequence ID" value="NZ_VEWN01000013.1"/>
</dbReference>
<dbReference type="AlphaFoldDB" id="A0A5B0KSX5"/>
<feature type="transmembrane region" description="Helical" evidence="2">
    <location>
        <begin position="6"/>
        <end position="26"/>
    </location>
</feature>
<keyword evidence="2" id="KW-1133">Transmembrane helix</keyword>
<reference evidence="3 4" key="1">
    <citation type="submission" date="2019-07" db="EMBL/GenBank/DDBJ databases">
        <title>Genome sequencing of the stress-tolerant strain Azospirillum brasilense Az19.</title>
        <authorList>
            <person name="Maroniche G.A."/>
            <person name="Garcia J.E."/>
            <person name="Pagnussat L."/>
            <person name="Amenta M."/>
            <person name="Creus C.M."/>
        </authorList>
    </citation>
    <scope>NUCLEOTIDE SEQUENCE [LARGE SCALE GENOMIC DNA]</scope>
    <source>
        <strain evidence="3 4">Az19</strain>
    </source>
</reference>
<keyword evidence="2" id="KW-0472">Membrane</keyword>
<sequence length="227" mass="25473">MSILPEIFIVSLVALLAISGLVIFTLNARLRSIRRWHNSYVQEAWTEVRSRDARIETIRAMRWVYRDIWDHLTDHLPMSEDRANLAWTLGTSVVHIEPLGAGPRTPLTHLEWRHLHDAEISQLVARVNDPVLTALWAEQSFWSVHEMLRVLLFQCWDPAYDGHKGWGGVTTKYGLPCPHREALVGTPSGSNGNGTNLPEQPPATSSALVNDPLEPTVNCQPTGHLGT</sequence>
<dbReference type="EMBL" id="VEWN01000013">
    <property type="protein sequence ID" value="KAA1053904.1"/>
    <property type="molecule type" value="Genomic_DNA"/>
</dbReference>
<proteinExistence type="predicted"/>
<protein>
    <submittedName>
        <fullName evidence="3">Uncharacterized protein</fullName>
    </submittedName>
</protein>
<dbReference type="Proteomes" id="UP000325333">
    <property type="component" value="Unassembled WGS sequence"/>
</dbReference>
<feature type="compositionally biased region" description="Low complexity" evidence="1">
    <location>
        <begin position="185"/>
        <end position="196"/>
    </location>
</feature>
<feature type="region of interest" description="Disordered" evidence="1">
    <location>
        <begin position="184"/>
        <end position="227"/>
    </location>
</feature>
<accession>A0A5B0KSX5</accession>
<evidence type="ECO:0000256" key="1">
    <source>
        <dbReference type="SAM" id="MobiDB-lite"/>
    </source>
</evidence>
<name>A0A5B0KSX5_9PROT</name>
<evidence type="ECO:0000313" key="3">
    <source>
        <dbReference type="EMBL" id="KAA1053904.1"/>
    </source>
</evidence>
<keyword evidence="2" id="KW-0812">Transmembrane</keyword>
<evidence type="ECO:0000256" key="2">
    <source>
        <dbReference type="SAM" id="Phobius"/>
    </source>
</evidence>
<evidence type="ECO:0000313" key="4">
    <source>
        <dbReference type="Proteomes" id="UP000325333"/>
    </source>
</evidence>